<reference evidence="1 2" key="1">
    <citation type="submission" date="2022-03" db="EMBL/GenBank/DDBJ databases">
        <title>Hymenobactersp. isolated from the air.</title>
        <authorList>
            <person name="Won M."/>
            <person name="Kwon S.-W."/>
        </authorList>
    </citation>
    <scope>NUCLEOTIDE SEQUENCE [LARGE SCALE GENOMIC DNA]</scope>
    <source>
        <strain evidence="1 2">KACC 22596</strain>
    </source>
</reference>
<accession>A0ABY4B0N8</accession>
<evidence type="ECO:0000313" key="1">
    <source>
        <dbReference type="EMBL" id="UOE32718.1"/>
    </source>
</evidence>
<evidence type="ECO:0000313" key="2">
    <source>
        <dbReference type="Proteomes" id="UP000831390"/>
    </source>
</evidence>
<sequence length="110" mass="11675">MSTLLPYLTFGAALVLASCQPSPKADTAAQNPSEAAPAPKTAAEAQALTAAYIQTLPNAALHVVDSARVNDNGATWQVLVPRRDWARRMPNSARFEVNKTTGEVNLGMVK</sequence>
<keyword evidence="2" id="KW-1185">Reference proteome</keyword>
<organism evidence="1 2">
    <name type="scientific">Hymenobacter monticola</name>
    <dbReference type="NCBI Taxonomy" id="1705399"/>
    <lineage>
        <taxon>Bacteria</taxon>
        <taxon>Pseudomonadati</taxon>
        <taxon>Bacteroidota</taxon>
        <taxon>Cytophagia</taxon>
        <taxon>Cytophagales</taxon>
        <taxon>Hymenobacteraceae</taxon>
        <taxon>Hymenobacter</taxon>
    </lineage>
</organism>
<proteinExistence type="predicted"/>
<gene>
    <name evidence="1" type="ORF">MTP16_16465</name>
</gene>
<protein>
    <recommendedName>
        <fullName evidence="3">PepSY domain-containing protein</fullName>
    </recommendedName>
</protein>
<evidence type="ECO:0008006" key="3">
    <source>
        <dbReference type="Google" id="ProtNLM"/>
    </source>
</evidence>
<dbReference type="EMBL" id="CP094534">
    <property type="protein sequence ID" value="UOE32718.1"/>
    <property type="molecule type" value="Genomic_DNA"/>
</dbReference>
<name>A0ABY4B0N8_9BACT</name>
<dbReference type="RefSeq" id="WP_243511758.1">
    <property type="nucleotide sequence ID" value="NZ_CP094534.1"/>
</dbReference>
<dbReference type="Proteomes" id="UP000831390">
    <property type="component" value="Chromosome"/>
</dbReference>